<feature type="region of interest" description="Disordered" evidence="1">
    <location>
        <begin position="1"/>
        <end position="53"/>
    </location>
</feature>
<evidence type="ECO:0000259" key="2">
    <source>
        <dbReference type="SMART" id="SM00596"/>
    </source>
</evidence>
<feature type="domain" description="Pre-C2HC" evidence="2">
    <location>
        <begin position="186"/>
        <end position="254"/>
    </location>
</feature>
<dbReference type="Pfam" id="PF07530">
    <property type="entry name" value="PRE_C2HC"/>
    <property type="match status" value="1"/>
</dbReference>
<keyword evidence="4" id="KW-1185">Reference proteome</keyword>
<proteinExistence type="predicted"/>
<protein>
    <submittedName>
        <fullName evidence="3">Pre-C2HC domain</fullName>
    </submittedName>
</protein>
<organism evidence="3 4">
    <name type="scientific">Cinara cedri</name>
    <dbReference type="NCBI Taxonomy" id="506608"/>
    <lineage>
        <taxon>Eukaryota</taxon>
        <taxon>Metazoa</taxon>
        <taxon>Ecdysozoa</taxon>
        <taxon>Arthropoda</taxon>
        <taxon>Hexapoda</taxon>
        <taxon>Insecta</taxon>
        <taxon>Pterygota</taxon>
        <taxon>Neoptera</taxon>
        <taxon>Paraneoptera</taxon>
        <taxon>Hemiptera</taxon>
        <taxon>Sternorrhyncha</taxon>
        <taxon>Aphidomorpha</taxon>
        <taxon>Aphidoidea</taxon>
        <taxon>Aphididae</taxon>
        <taxon>Lachninae</taxon>
        <taxon>Cinara</taxon>
    </lineage>
</organism>
<name>A0A5E4NSP7_9HEMI</name>
<evidence type="ECO:0000256" key="1">
    <source>
        <dbReference type="SAM" id="MobiDB-lite"/>
    </source>
</evidence>
<evidence type="ECO:0000313" key="3">
    <source>
        <dbReference type="EMBL" id="VVC46180.1"/>
    </source>
</evidence>
<reference evidence="3 4" key="1">
    <citation type="submission" date="2019-08" db="EMBL/GenBank/DDBJ databases">
        <authorList>
            <person name="Alioto T."/>
            <person name="Alioto T."/>
            <person name="Gomez Garrido J."/>
        </authorList>
    </citation>
    <scope>NUCLEOTIDE SEQUENCE [LARGE SCALE GENOMIC DNA]</scope>
</reference>
<accession>A0A5E4NSP7</accession>
<dbReference type="OrthoDB" id="7487068at2759"/>
<dbReference type="InterPro" id="IPR006579">
    <property type="entry name" value="Pre_C2HC_dom"/>
</dbReference>
<dbReference type="Proteomes" id="UP000325440">
    <property type="component" value="Unassembled WGS sequence"/>
</dbReference>
<evidence type="ECO:0000313" key="4">
    <source>
        <dbReference type="Proteomes" id="UP000325440"/>
    </source>
</evidence>
<dbReference type="EMBL" id="CABPRJ010002443">
    <property type="protein sequence ID" value="VVC46180.1"/>
    <property type="molecule type" value="Genomic_DNA"/>
</dbReference>
<feature type="compositionally biased region" description="Polar residues" evidence="1">
    <location>
        <begin position="1"/>
        <end position="22"/>
    </location>
</feature>
<dbReference type="AlphaFoldDB" id="A0A5E4NSP7"/>
<dbReference type="SMART" id="SM00596">
    <property type="entry name" value="PRE_C2HC"/>
    <property type="match status" value="1"/>
</dbReference>
<gene>
    <name evidence="3" type="ORF">CINCED_3A014447</name>
</gene>
<sequence length="335" mass="37692">MEPKLSSSTNPNHISSDSSSLNEVFPDVNDSNTKFQTTKSKSKRSHPSTSSSEKVYKITKPVFVSTNRFNILNTSDNLDDSEIHNVSKNNPDSITEQINSLPPPIFVRNVGNFIELHNHLINLVGSDNLFFKSSANNLKISTKTSDSYRAVITYLKSGKAEYYTYQAHDNKAFRIVIRNLHPTTSTTEIGSDIESLGYNVHQVSNVLDKSIKRPFPIFFVDLEPAPINNEIFNLTSILHTKIKIEEPYKRREIIPTANNMTTRKATVLIILDVYVVLPFIPLLNVPNQPALQPPVSYVGEITLLTIVAVQSTKTCRKLIKNQIIIQKICLIKILL</sequence>